<evidence type="ECO:0000256" key="5">
    <source>
        <dbReference type="PROSITE-ProRule" id="PRU00354"/>
    </source>
</evidence>
<dbReference type="InterPro" id="IPR035246">
    <property type="entry name" value="Spermidine_synt_N"/>
</dbReference>
<reference evidence="9 10" key="1">
    <citation type="submission" date="2018-06" db="EMBL/GenBank/DDBJ databases">
        <title>Extensive metabolic versatility and redundancy in microbially diverse, dynamic hydrothermal sediments.</title>
        <authorList>
            <person name="Dombrowski N."/>
            <person name="Teske A."/>
            <person name="Baker B.J."/>
        </authorList>
    </citation>
    <scope>NUCLEOTIDE SEQUENCE [LARGE SCALE GENOMIC DNA]</scope>
    <source>
        <strain evidence="8">B34_G17</strain>
        <strain evidence="7">B66_G16</strain>
    </source>
</reference>
<dbReference type="EC" id="2.5.1.16" evidence="4"/>
<dbReference type="PROSITE" id="PS01330">
    <property type="entry name" value="PABS_1"/>
    <property type="match status" value="1"/>
</dbReference>
<comment type="pathway">
    <text evidence="4">Amine and polyamine biosynthesis; spermidine biosynthesis; spermidine from putrescine: step 1/1.</text>
</comment>
<evidence type="ECO:0000256" key="1">
    <source>
        <dbReference type="ARBA" id="ARBA00007867"/>
    </source>
</evidence>
<dbReference type="GO" id="GO:0008295">
    <property type="term" value="P:spermidine biosynthetic process"/>
    <property type="evidence" value="ECO:0007669"/>
    <property type="project" value="UniProtKB-UniRule"/>
</dbReference>
<dbReference type="SUPFAM" id="SSF53335">
    <property type="entry name" value="S-adenosyl-L-methionine-dependent methyltransferases"/>
    <property type="match status" value="1"/>
</dbReference>
<dbReference type="InterPro" id="IPR001045">
    <property type="entry name" value="Spermi_synthase"/>
</dbReference>
<dbReference type="CDD" id="cd02440">
    <property type="entry name" value="AdoMet_MTases"/>
    <property type="match status" value="1"/>
</dbReference>
<comment type="caution">
    <text evidence="4">Lacks conserved residue(s) required for the propagation of feature annotation.</text>
</comment>
<dbReference type="Pfam" id="PF01564">
    <property type="entry name" value="Spermine_synth"/>
    <property type="match status" value="1"/>
</dbReference>
<sequence>MAFGPYFIQIVGKSSYLMMKLKKVESLFRTRYQNVAIVDLEEFGRSLVLDDLVQSTHIDEPIYHESLVHPAMITHPNPEKALIIGGGEGATLREVLKHSCVKRAVMVDIDGELVEEAKKLLANMHAGSFFDPRAEVIIMDGKDYVEQANEVFNVAIMDLTDPYGPEIARQLYSAEFYSKVYKLLSDDGVIVTQAGTAFFFEEAYDQALNSLRKVFPIVREYMVWIPSFGYACCFLIGSKKNDPAELKPEEVDEKLSGRGVRTRFYSGRVHQALMLMPVLRKSMCEKEL</sequence>
<keyword evidence="3 4" id="KW-0620">Polyamine biosynthesis</keyword>
<comment type="caution">
    <text evidence="8">The sequence shown here is derived from an EMBL/GenBank/DDBJ whole genome shotgun (WGS) entry which is preliminary data.</text>
</comment>
<keyword evidence="2 4" id="KW-0808">Transferase</keyword>
<organism evidence="8 9">
    <name type="scientific">Thermoproteota archaeon</name>
    <dbReference type="NCBI Taxonomy" id="2056631"/>
    <lineage>
        <taxon>Archaea</taxon>
        <taxon>Thermoproteota</taxon>
    </lineage>
</organism>
<comment type="subunit">
    <text evidence="4">Homodimer or homotetramer.</text>
</comment>
<dbReference type="PANTHER" id="PTHR11558:SF11">
    <property type="entry name" value="SPERMIDINE SYNTHASE"/>
    <property type="match status" value="1"/>
</dbReference>
<evidence type="ECO:0000256" key="4">
    <source>
        <dbReference type="HAMAP-Rule" id="MF_00198"/>
    </source>
</evidence>
<feature type="active site" description="Proton acceptor" evidence="4 5">
    <location>
        <position position="158"/>
    </location>
</feature>
<dbReference type="PANTHER" id="PTHR11558">
    <property type="entry name" value="SPERMIDINE/SPERMINE SYNTHASE"/>
    <property type="match status" value="1"/>
</dbReference>
<accession>A0A497EWB5</accession>
<dbReference type="Gene3D" id="3.40.50.150">
    <property type="entry name" value="Vaccinia Virus protein VP39"/>
    <property type="match status" value="1"/>
</dbReference>
<comment type="catalytic activity">
    <reaction evidence="4">
        <text>S-adenosyl 3-(methylsulfanyl)propylamine + putrescine = S-methyl-5'-thioadenosine + spermidine + H(+)</text>
        <dbReference type="Rhea" id="RHEA:12721"/>
        <dbReference type="ChEBI" id="CHEBI:15378"/>
        <dbReference type="ChEBI" id="CHEBI:17509"/>
        <dbReference type="ChEBI" id="CHEBI:57443"/>
        <dbReference type="ChEBI" id="CHEBI:57834"/>
        <dbReference type="ChEBI" id="CHEBI:326268"/>
        <dbReference type="EC" id="2.5.1.16"/>
    </reaction>
</comment>
<dbReference type="NCBIfam" id="NF002010">
    <property type="entry name" value="PRK00811.1"/>
    <property type="match status" value="1"/>
</dbReference>
<dbReference type="AlphaFoldDB" id="A0A497EWB5"/>
<dbReference type="EMBL" id="QMQV01000014">
    <property type="protein sequence ID" value="RLE50053.1"/>
    <property type="molecule type" value="Genomic_DNA"/>
</dbReference>
<evidence type="ECO:0000313" key="8">
    <source>
        <dbReference type="EMBL" id="RLE51497.1"/>
    </source>
</evidence>
<dbReference type="Pfam" id="PF17284">
    <property type="entry name" value="Spermine_synt_N"/>
    <property type="match status" value="1"/>
</dbReference>
<dbReference type="Proteomes" id="UP000272051">
    <property type="component" value="Unassembled WGS sequence"/>
</dbReference>
<dbReference type="HAMAP" id="MF_00198">
    <property type="entry name" value="Spermidine_synth"/>
    <property type="match status" value="1"/>
</dbReference>
<dbReference type="Gene3D" id="2.30.140.10">
    <property type="entry name" value="Spermidine synthase, tetramerisation domain"/>
    <property type="match status" value="1"/>
</dbReference>
<protein>
    <recommendedName>
        <fullName evidence="4">Polyamine aminopropyltransferase</fullName>
    </recommendedName>
    <alternativeName>
        <fullName evidence="4">Putrescine aminopropyltransferase</fullName>
        <shortName evidence="4">PAPT</shortName>
    </alternativeName>
    <alternativeName>
        <fullName evidence="4">Spermidine synthase</fullName>
        <shortName evidence="4">SPDS</shortName>
        <shortName evidence="4">SPDSY</shortName>
        <ecNumber evidence="4">2.5.1.16</ecNumber>
    </alternativeName>
</protein>
<dbReference type="FunFam" id="3.40.50.150:FF:000088">
    <property type="entry name" value="Polyamine aminopropyltransferase"/>
    <property type="match status" value="1"/>
</dbReference>
<evidence type="ECO:0000259" key="6">
    <source>
        <dbReference type="PROSITE" id="PS51006"/>
    </source>
</evidence>
<dbReference type="PROSITE" id="PS51006">
    <property type="entry name" value="PABS_2"/>
    <property type="match status" value="1"/>
</dbReference>
<proteinExistence type="inferred from homology"/>
<dbReference type="UniPathway" id="UPA00248">
    <property type="reaction ID" value="UER00314"/>
</dbReference>
<feature type="binding site" evidence="4">
    <location>
        <position position="165"/>
    </location>
    <ligand>
        <name>S-methyl-5'-thioadenosine</name>
        <dbReference type="ChEBI" id="CHEBI:17509"/>
    </ligand>
</feature>
<feature type="binding site" evidence="4">
    <location>
        <begin position="140"/>
        <end position="141"/>
    </location>
    <ligand>
        <name>S-methyl-5'-thioadenosine</name>
        <dbReference type="ChEBI" id="CHEBI:17509"/>
    </ligand>
</feature>
<keyword evidence="4" id="KW-0745">Spermidine biosynthesis</keyword>
<evidence type="ECO:0000313" key="9">
    <source>
        <dbReference type="Proteomes" id="UP000272051"/>
    </source>
</evidence>
<evidence type="ECO:0000256" key="3">
    <source>
        <dbReference type="ARBA" id="ARBA00023115"/>
    </source>
</evidence>
<evidence type="ECO:0000313" key="10">
    <source>
        <dbReference type="Proteomes" id="UP000278475"/>
    </source>
</evidence>
<dbReference type="InterPro" id="IPR030374">
    <property type="entry name" value="PABS"/>
</dbReference>
<feature type="domain" description="PABS" evidence="6">
    <location>
        <begin position="1"/>
        <end position="239"/>
    </location>
</feature>
<feature type="binding site" evidence="4">
    <location>
        <position position="64"/>
    </location>
    <ligand>
        <name>spermidine</name>
        <dbReference type="ChEBI" id="CHEBI:57834"/>
    </ligand>
</feature>
<feature type="binding site" evidence="4">
    <location>
        <position position="33"/>
    </location>
    <ligand>
        <name>S-methyl-5'-thioadenosine</name>
        <dbReference type="ChEBI" id="CHEBI:17509"/>
    </ligand>
</feature>
<name>A0A497EWB5_9CREN</name>
<dbReference type="GO" id="GO:0004766">
    <property type="term" value="F:spermidine synthase activity"/>
    <property type="evidence" value="ECO:0007669"/>
    <property type="project" value="UniProtKB-UniRule"/>
</dbReference>
<dbReference type="InterPro" id="IPR029063">
    <property type="entry name" value="SAM-dependent_MTases_sf"/>
</dbReference>
<comment type="function">
    <text evidence="4">Catalyzes the irreversible transfer of a propylamine group from the amino donor S-adenosylmethioninamine (decarboxy-AdoMet) to putrescine (1,4-diaminobutane) to yield spermidine.</text>
</comment>
<dbReference type="InterPro" id="IPR037163">
    <property type="entry name" value="Spermidine_synt_N_sf"/>
</dbReference>
<feature type="binding site" evidence="4">
    <location>
        <position position="88"/>
    </location>
    <ligand>
        <name>spermidine</name>
        <dbReference type="ChEBI" id="CHEBI:57834"/>
    </ligand>
</feature>
<feature type="binding site" evidence="4">
    <location>
        <position position="108"/>
    </location>
    <ligand>
        <name>S-methyl-5'-thioadenosine</name>
        <dbReference type="ChEBI" id="CHEBI:17509"/>
    </ligand>
</feature>
<gene>
    <name evidence="4" type="primary">speE</name>
    <name evidence="7" type="ORF">DRJ31_02665</name>
    <name evidence="8" type="ORF">DRJ33_05850</name>
</gene>
<dbReference type="EMBL" id="QMQX01000106">
    <property type="protein sequence ID" value="RLE51497.1"/>
    <property type="molecule type" value="Genomic_DNA"/>
</dbReference>
<dbReference type="GO" id="GO:0010487">
    <property type="term" value="F:thermospermine synthase activity"/>
    <property type="evidence" value="ECO:0007669"/>
    <property type="project" value="UniProtKB-ARBA"/>
</dbReference>
<comment type="similarity">
    <text evidence="1 4">Belongs to the spermidine/spermine synthase family.</text>
</comment>
<dbReference type="InterPro" id="IPR030373">
    <property type="entry name" value="PABS_CS"/>
</dbReference>
<evidence type="ECO:0000256" key="2">
    <source>
        <dbReference type="ARBA" id="ARBA00022679"/>
    </source>
</evidence>
<dbReference type="Proteomes" id="UP000278475">
    <property type="component" value="Unassembled WGS sequence"/>
</dbReference>
<evidence type="ECO:0000313" key="7">
    <source>
        <dbReference type="EMBL" id="RLE50053.1"/>
    </source>
</evidence>